<protein>
    <submittedName>
        <fullName evidence="2">Uncharacterized protein</fullName>
    </submittedName>
</protein>
<dbReference type="EMBL" id="JASCZI010030778">
    <property type="protein sequence ID" value="MED6124766.1"/>
    <property type="molecule type" value="Genomic_DNA"/>
</dbReference>
<proteinExistence type="predicted"/>
<dbReference type="PANTHER" id="PTHR34835">
    <property type="entry name" value="OS07G0283600 PROTEIN-RELATED"/>
    <property type="match status" value="1"/>
</dbReference>
<dbReference type="Proteomes" id="UP001341840">
    <property type="component" value="Unassembled WGS sequence"/>
</dbReference>
<comment type="caution">
    <text evidence="2">The sequence shown here is derived from an EMBL/GenBank/DDBJ whole genome shotgun (WGS) entry which is preliminary data.</text>
</comment>
<feature type="region of interest" description="Disordered" evidence="1">
    <location>
        <begin position="323"/>
        <end position="358"/>
    </location>
</feature>
<accession>A0ABU6RKY6</accession>
<feature type="region of interest" description="Disordered" evidence="1">
    <location>
        <begin position="133"/>
        <end position="229"/>
    </location>
</feature>
<keyword evidence="3" id="KW-1185">Reference proteome</keyword>
<evidence type="ECO:0000313" key="2">
    <source>
        <dbReference type="EMBL" id="MED6124766.1"/>
    </source>
</evidence>
<sequence length="358" mass="40801">MVKDCPIETEEQKTTFKRAFALFIQKSFLLPTSSAYISPIHLPVIRDIDNTRDRNWAHHVNSFLINGIKEFHDQGSQAVKGCHFVLMIIYFKEWYDGKSLNDPNTPAPWIERWTGERMKEKIKAEDEDITGLIQRAKMRAQKQKTNKKRTEGEDENPEDDADSMEFDTEEEEYHTTDSETDATNPAHDATIPETGPEHEPVRPLGPEPEPKPEPEPVMQPEPEPEPIILVGPEPQEVIDEFVAACEQVEETEDARELQERQEETAPVLHKLDQPAPTLMMVASVATQGQNYDPSKSFDLGIRTPRQSETPEMYDLDDFLEEQENPVTSAVSAPTVVQERPAASEGDQHNRDLKERCVM</sequence>
<feature type="compositionally biased region" description="Basic and acidic residues" evidence="1">
    <location>
        <begin position="345"/>
        <end position="358"/>
    </location>
</feature>
<evidence type="ECO:0000256" key="1">
    <source>
        <dbReference type="SAM" id="MobiDB-lite"/>
    </source>
</evidence>
<name>A0ABU6RKY6_9FABA</name>
<evidence type="ECO:0000313" key="3">
    <source>
        <dbReference type="Proteomes" id="UP001341840"/>
    </source>
</evidence>
<organism evidence="2 3">
    <name type="scientific">Stylosanthes scabra</name>
    <dbReference type="NCBI Taxonomy" id="79078"/>
    <lineage>
        <taxon>Eukaryota</taxon>
        <taxon>Viridiplantae</taxon>
        <taxon>Streptophyta</taxon>
        <taxon>Embryophyta</taxon>
        <taxon>Tracheophyta</taxon>
        <taxon>Spermatophyta</taxon>
        <taxon>Magnoliopsida</taxon>
        <taxon>eudicotyledons</taxon>
        <taxon>Gunneridae</taxon>
        <taxon>Pentapetalae</taxon>
        <taxon>rosids</taxon>
        <taxon>fabids</taxon>
        <taxon>Fabales</taxon>
        <taxon>Fabaceae</taxon>
        <taxon>Papilionoideae</taxon>
        <taxon>50 kb inversion clade</taxon>
        <taxon>dalbergioids sensu lato</taxon>
        <taxon>Dalbergieae</taxon>
        <taxon>Pterocarpus clade</taxon>
        <taxon>Stylosanthes</taxon>
    </lineage>
</organism>
<gene>
    <name evidence="2" type="ORF">PIB30_062014</name>
</gene>
<reference evidence="2 3" key="1">
    <citation type="journal article" date="2023" name="Plants (Basel)">
        <title>Bridging the Gap: Combining Genomics and Transcriptomics Approaches to Understand Stylosanthes scabra, an Orphan Legume from the Brazilian Caatinga.</title>
        <authorList>
            <person name="Ferreira-Neto J.R.C."/>
            <person name="da Silva M.D."/>
            <person name="Binneck E."/>
            <person name="de Melo N.F."/>
            <person name="da Silva R.H."/>
            <person name="de Melo A.L.T.M."/>
            <person name="Pandolfi V."/>
            <person name="Bustamante F.O."/>
            <person name="Brasileiro-Vidal A.C."/>
            <person name="Benko-Iseppon A.M."/>
        </authorList>
    </citation>
    <scope>NUCLEOTIDE SEQUENCE [LARGE SCALE GENOMIC DNA]</scope>
    <source>
        <tissue evidence="2">Leaves</tissue>
    </source>
</reference>
<feature type="compositionally biased region" description="Acidic residues" evidence="1">
    <location>
        <begin position="152"/>
        <end position="172"/>
    </location>
</feature>
<feature type="compositionally biased region" description="Basic residues" evidence="1">
    <location>
        <begin position="136"/>
        <end position="147"/>
    </location>
</feature>